<dbReference type="PANTHER" id="PTHR43531:SF14">
    <property type="entry name" value="METHYL-ACCEPTING CHEMOTAXIS PROTEIN I-RELATED"/>
    <property type="match status" value="1"/>
</dbReference>
<dbReference type="Pfam" id="PF00042">
    <property type="entry name" value="Globin"/>
    <property type="match status" value="1"/>
</dbReference>
<dbReference type="PRINTS" id="PR00260">
    <property type="entry name" value="CHEMTRNSDUCR"/>
</dbReference>
<organism evidence="9">
    <name type="scientific">hydrothermal vent metagenome</name>
    <dbReference type="NCBI Taxonomy" id="652676"/>
    <lineage>
        <taxon>unclassified sequences</taxon>
        <taxon>metagenomes</taxon>
        <taxon>ecological metagenomes</taxon>
    </lineage>
</organism>
<evidence type="ECO:0000256" key="2">
    <source>
        <dbReference type="ARBA" id="ARBA00029447"/>
    </source>
</evidence>
<feature type="region of interest" description="Disordered" evidence="4">
    <location>
        <begin position="1"/>
        <end position="62"/>
    </location>
</feature>
<feature type="coiled-coil region" evidence="3">
    <location>
        <begin position="762"/>
        <end position="789"/>
    </location>
</feature>
<dbReference type="InterPro" id="IPR035965">
    <property type="entry name" value="PAS-like_dom_sf"/>
</dbReference>
<dbReference type="Gene3D" id="1.10.287.950">
    <property type="entry name" value="Methyl-accepting chemotaxis protein"/>
    <property type="match status" value="1"/>
</dbReference>
<dbReference type="PANTHER" id="PTHR43531">
    <property type="entry name" value="PROTEIN ICFG"/>
    <property type="match status" value="1"/>
</dbReference>
<comment type="similarity">
    <text evidence="2">Belongs to the methyl-accepting chemotaxis (MCP) protein family.</text>
</comment>
<gene>
    <name evidence="9" type="ORF">MNBD_GAMMA15-1398</name>
</gene>
<dbReference type="Pfam" id="PF13188">
    <property type="entry name" value="PAS_8"/>
    <property type="match status" value="2"/>
</dbReference>
<evidence type="ECO:0000259" key="5">
    <source>
        <dbReference type="PROSITE" id="PS01033"/>
    </source>
</evidence>
<feature type="domain" description="T-SNARE coiled-coil homology" evidence="7">
    <location>
        <begin position="721"/>
        <end position="783"/>
    </location>
</feature>
<dbReference type="EMBL" id="UOFN01000126">
    <property type="protein sequence ID" value="VAW80356.1"/>
    <property type="molecule type" value="Genomic_DNA"/>
</dbReference>
<evidence type="ECO:0000259" key="6">
    <source>
        <dbReference type="PROSITE" id="PS50111"/>
    </source>
</evidence>
<evidence type="ECO:0000259" key="7">
    <source>
        <dbReference type="PROSITE" id="PS50192"/>
    </source>
</evidence>
<proteinExistence type="inferred from homology"/>
<dbReference type="InterPro" id="IPR000727">
    <property type="entry name" value="T_SNARE_dom"/>
</dbReference>
<dbReference type="GO" id="GO:0019825">
    <property type="term" value="F:oxygen binding"/>
    <property type="evidence" value="ECO:0007669"/>
    <property type="project" value="InterPro"/>
</dbReference>
<evidence type="ECO:0000313" key="9">
    <source>
        <dbReference type="EMBL" id="VAW80356.1"/>
    </source>
</evidence>
<dbReference type="AlphaFoldDB" id="A0A3B0ZI24"/>
<feature type="domain" description="HAMP" evidence="8">
    <location>
        <begin position="505"/>
        <end position="557"/>
    </location>
</feature>
<dbReference type="FunFam" id="1.10.287.950:FF:000001">
    <property type="entry name" value="Methyl-accepting chemotaxis sensory transducer"/>
    <property type="match status" value="1"/>
</dbReference>
<feature type="domain" description="Globin" evidence="5">
    <location>
        <begin position="59"/>
        <end position="194"/>
    </location>
</feature>
<dbReference type="SUPFAM" id="SSF58104">
    <property type="entry name" value="Methyl-accepting chemotaxis protein (MCP) signaling domain"/>
    <property type="match status" value="1"/>
</dbReference>
<sequence length="851" mass="91841">MTKKQKRKSMGHDPLLDNAEIAPAKGKAGDLKGLERRTTRNRRNSLRRQSDDEMSNEQEKSETTIALLENSFALLAGQAEALVARFYEELFKRYPAVQPLFADSNMADQQKKLLAALKLVVNSLRKPEALETALVELGKKHVGYGAQPEHYGAVAETLLDVMAEFAGDAWTDDTREAWTGALNQVAEIMIEAGNQEIEMATSKQAVQQSINSEATAELSKLRGAIDGAMTAIMMVDRDFVVTYLNKATKDLLKKHEVAMQTVFPGFSADNMLGTCIDTFHKNPAHQRKLLSDPANLPYQTDIEVGPLKFSLNVTANMDDSGNYVGNTLEWADVTEQRAGEVEIARLRSAVDGAQANLMICDTDLNITYANPAVVDMMTLREADLRNIFPGFSAANLVGSNIDQFHKNPTHQRALLGDISRLPAKAEIAVAGLEFTVNATAILDHQGNLMGNMVEWADITEQKKAERQIEQLIQAASAGELDERLKPEEFEGFAGIVASGINDLLNAMVDPLQATADVVKALAEGDLTLTMDGEYQGQFAELKDAVNGSVNNLLEMVGEIRGTADNIGSSAGELSRGNTDLSQRTEEMASSLEETASSMEEMTSTVSQNADNARQANQLAAGAREQAEKGGEVVGRAVDAMKAINNSSKEIADIIGVIDEIAFQTNLLALNAAVEAARAGEQGRGFAVVAAEVRNLAQRSAGAAKEIKSLIKDSVDKVEEGSRLVDESGSTLEEIVNSVKKVSDIIAEIAAASEEQSTGIDQVNKAIGQLDEVTQQNAALVEEAAAASESMDEQAQGLSGLMSKFQTGDNDYAEAAPAPATRTRERRAAPAKARRTSQRTSAPKSDDEWEEF</sequence>
<evidence type="ECO:0000259" key="8">
    <source>
        <dbReference type="PROSITE" id="PS50885"/>
    </source>
</evidence>
<dbReference type="PROSITE" id="PS50885">
    <property type="entry name" value="HAMP"/>
    <property type="match status" value="1"/>
</dbReference>
<dbReference type="InterPro" id="IPR009050">
    <property type="entry name" value="Globin-like_sf"/>
</dbReference>
<reference evidence="9" key="1">
    <citation type="submission" date="2018-06" db="EMBL/GenBank/DDBJ databases">
        <authorList>
            <person name="Zhirakovskaya E."/>
        </authorList>
    </citation>
    <scope>NUCLEOTIDE SEQUENCE</scope>
</reference>
<dbReference type="SUPFAM" id="SSF55785">
    <property type="entry name" value="PYP-like sensor domain (PAS domain)"/>
    <property type="match status" value="1"/>
</dbReference>
<dbReference type="InterPro" id="IPR000014">
    <property type="entry name" value="PAS"/>
</dbReference>
<dbReference type="GO" id="GO:0006935">
    <property type="term" value="P:chemotaxis"/>
    <property type="evidence" value="ECO:0007669"/>
    <property type="project" value="InterPro"/>
</dbReference>
<keyword evidence="3" id="KW-0175">Coiled coil</keyword>
<evidence type="ECO:0000256" key="4">
    <source>
        <dbReference type="SAM" id="MobiDB-lite"/>
    </source>
</evidence>
<dbReference type="SMART" id="SM00091">
    <property type="entry name" value="PAS"/>
    <property type="match status" value="2"/>
</dbReference>
<dbReference type="Gene3D" id="3.30.450.20">
    <property type="entry name" value="PAS domain"/>
    <property type="match status" value="2"/>
</dbReference>
<dbReference type="InterPro" id="IPR004089">
    <property type="entry name" value="MCPsignal_dom"/>
</dbReference>
<feature type="region of interest" description="Disordered" evidence="4">
    <location>
        <begin position="802"/>
        <end position="851"/>
    </location>
</feature>
<dbReference type="PROSITE" id="PS50111">
    <property type="entry name" value="CHEMOTAXIS_TRANSDUC_2"/>
    <property type="match status" value="1"/>
</dbReference>
<dbReference type="InterPro" id="IPR051310">
    <property type="entry name" value="MCP_chemotaxis"/>
</dbReference>
<dbReference type="SMART" id="SM00283">
    <property type="entry name" value="MA"/>
    <property type="match status" value="1"/>
</dbReference>
<dbReference type="GO" id="GO:0020037">
    <property type="term" value="F:heme binding"/>
    <property type="evidence" value="ECO:0007669"/>
    <property type="project" value="InterPro"/>
</dbReference>
<accession>A0A3B0ZI24</accession>
<dbReference type="GO" id="GO:0007165">
    <property type="term" value="P:signal transduction"/>
    <property type="evidence" value="ECO:0007669"/>
    <property type="project" value="InterPro"/>
</dbReference>
<feature type="compositionally biased region" description="Basic and acidic residues" evidence="4">
    <location>
        <begin position="27"/>
        <end position="38"/>
    </location>
</feature>
<dbReference type="Pfam" id="PF18947">
    <property type="entry name" value="HAMP_2"/>
    <property type="match status" value="1"/>
</dbReference>
<dbReference type="InterPro" id="IPR004090">
    <property type="entry name" value="Chemotax_Me-accpt_rcpt"/>
</dbReference>
<dbReference type="InterPro" id="IPR003660">
    <property type="entry name" value="HAMP_dom"/>
</dbReference>
<dbReference type="PROSITE" id="PS01033">
    <property type="entry name" value="GLOBIN"/>
    <property type="match status" value="1"/>
</dbReference>
<dbReference type="GO" id="GO:0004888">
    <property type="term" value="F:transmembrane signaling receptor activity"/>
    <property type="evidence" value="ECO:0007669"/>
    <property type="project" value="InterPro"/>
</dbReference>
<dbReference type="Pfam" id="PF00015">
    <property type="entry name" value="MCPsignal"/>
    <property type="match status" value="1"/>
</dbReference>
<name>A0A3B0ZI24_9ZZZZ</name>
<dbReference type="PROSITE" id="PS50192">
    <property type="entry name" value="T_SNARE"/>
    <property type="match status" value="1"/>
</dbReference>
<dbReference type="CDD" id="cd11386">
    <property type="entry name" value="MCP_signal"/>
    <property type="match status" value="1"/>
</dbReference>
<evidence type="ECO:0000256" key="1">
    <source>
        <dbReference type="ARBA" id="ARBA00022481"/>
    </source>
</evidence>
<dbReference type="SUPFAM" id="SSF46458">
    <property type="entry name" value="Globin-like"/>
    <property type="match status" value="1"/>
</dbReference>
<evidence type="ECO:0000256" key="3">
    <source>
        <dbReference type="SAM" id="Coils"/>
    </source>
</evidence>
<dbReference type="Gene3D" id="1.10.490.10">
    <property type="entry name" value="Globins"/>
    <property type="match status" value="1"/>
</dbReference>
<keyword evidence="1" id="KW-0488">Methylation</keyword>
<dbReference type="InterPro" id="IPR012292">
    <property type="entry name" value="Globin/Proto"/>
</dbReference>
<dbReference type="CDD" id="cd12131">
    <property type="entry name" value="HGbI-like"/>
    <property type="match status" value="1"/>
</dbReference>
<feature type="domain" description="Methyl-accepting transducer" evidence="6">
    <location>
        <begin position="562"/>
        <end position="791"/>
    </location>
</feature>
<protein>
    <submittedName>
        <fullName evidence="9">Methyl-accepting chemotaxis protein I (Serine chemoreceptor protein)</fullName>
    </submittedName>
</protein>
<keyword evidence="9" id="KW-0675">Receptor</keyword>
<dbReference type="GO" id="GO:0005886">
    <property type="term" value="C:plasma membrane"/>
    <property type="evidence" value="ECO:0007669"/>
    <property type="project" value="TreeGrafter"/>
</dbReference>
<dbReference type="InterPro" id="IPR000971">
    <property type="entry name" value="Globin"/>
</dbReference>